<proteinExistence type="predicted"/>
<keyword evidence="1" id="KW-0812">Transmembrane</keyword>
<keyword evidence="1" id="KW-0472">Membrane</keyword>
<comment type="caution">
    <text evidence="2">The sequence shown here is derived from an EMBL/GenBank/DDBJ whole genome shotgun (WGS) entry which is preliminary data.</text>
</comment>
<keyword evidence="1" id="KW-1133">Transmembrane helix</keyword>
<organism evidence="2 3">
    <name type="scientific">Bradyrhizobium stylosanthis</name>
    <dbReference type="NCBI Taxonomy" id="1803665"/>
    <lineage>
        <taxon>Bacteria</taxon>
        <taxon>Pseudomonadati</taxon>
        <taxon>Pseudomonadota</taxon>
        <taxon>Alphaproteobacteria</taxon>
        <taxon>Hyphomicrobiales</taxon>
        <taxon>Nitrobacteraceae</taxon>
        <taxon>Bradyrhizobium</taxon>
    </lineage>
</organism>
<dbReference type="EMBL" id="VITK01000002">
    <property type="protein sequence ID" value="TWB03669.1"/>
    <property type="molecule type" value="Genomic_DNA"/>
</dbReference>
<keyword evidence="3" id="KW-1185">Reference proteome</keyword>
<gene>
    <name evidence="2" type="ORF">FBZ96_102142</name>
</gene>
<sequence length="57" mass="6283">MHRIMEPTMADLSKVFPEPHTTKLRRICLAQIVVSVSTLTSTAVLVSCLAVVLRGFN</sequence>
<accession>A0A560E2S5</accession>
<evidence type="ECO:0000313" key="3">
    <source>
        <dbReference type="Proteomes" id="UP000319949"/>
    </source>
</evidence>
<evidence type="ECO:0000313" key="2">
    <source>
        <dbReference type="EMBL" id="TWB03669.1"/>
    </source>
</evidence>
<protein>
    <submittedName>
        <fullName evidence="2">Uncharacterized protein</fullName>
    </submittedName>
</protein>
<dbReference type="AlphaFoldDB" id="A0A560E2S5"/>
<name>A0A560E2S5_9BRAD</name>
<dbReference type="Proteomes" id="UP000319949">
    <property type="component" value="Unassembled WGS sequence"/>
</dbReference>
<feature type="transmembrane region" description="Helical" evidence="1">
    <location>
        <begin position="32"/>
        <end position="53"/>
    </location>
</feature>
<evidence type="ECO:0000256" key="1">
    <source>
        <dbReference type="SAM" id="Phobius"/>
    </source>
</evidence>
<reference evidence="2 3" key="1">
    <citation type="submission" date="2019-06" db="EMBL/GenBank/DDBJ databases">
        <title>Genomic Encyclopedia of Type Strains, Phase IV (KMG-V): Genome sequencing to study the core and pangenomes of soil and plant-associated prokaryotes.</title>
        <authorList>
            <person name="Whitman W."/>
        </authorList>
    </citation>
    <scope>NUCLEOTIDE SEQUENCE [LARGE SCALE GENOMIC DNA]</scope>
    <source>
        <strain evidence="2 3">BR 510</strain>
    </source>
</reference>